<sequence length="22" mass="2434">MPAKSLHSESELKVRVPYHPAG</sequence>
<feature type="compositionally biased region" description="Basic and acidic residues" evidence="1">
    <location>
        <begin position="1"/>
        <end position="14"/>
    </location>
</feature>
<feature type="region of interest" description="Disordered" evidence="1">
    <location>
        <begin position="1"/>
        <end position="22"/>
    </location>
</feature>
<accession>A0A1K0IL65</accession>
<dbReference type="AlphaFoldDB" id="A0A1K0IL65"/>
<organism evidence="2">
    <name type="scientific">Cupriavidus necator</name>
    <name type="common">Alcaligenes eutrophus</name>
    <name type="synonym">Ralstonia eutropha</name>
    <dbReference type="NCBI Taxonomy" id="106590"/>
    <lineage>
        <taxon>Bacteria</taxon>
        <taxon>Pseudomonadati</taxon>
        <taxon>Pseudomonadota</taxon>
        <taxon>Betaproteobacteria</taxon>
        <taxon>Burkholderiales</taxon>
        <taxon>Burkholderiaceae</taxon>
        <taxon>Cupriavidus</taxon>
    </lineage>
</organism>
<evidence type="ECO:0000256" key="1">
    <source>
        <dbReference type="SAM" id="MobiDB-lite"/>
    </source>
</evidence>
<reference evidence="2" key="1">
    <citation type="submission" date="2016-09" db="EMBL/GenBank/DDBJ databases">
        <authorList>
            <person name="Capua I."/>
            <person name="De Benedictis P."/>
            <person name="Joannis T."/>
            <person name="Lombin L.H."/>
            <person name="Cattoli G."/>
        </authorList>
    </citation>
    <scope>NUCLEOTIDE SEQUENCE</scope>
    <source>
        <strain evidence="2">B9</strain>
    </source>
</reference>
<proteinExistence type="predicted"/>
<evidence type="ECO:0000313" key="2">
    <source>
        <dbReference type="EMBL" id="SCU73498.1"/>
    </source>
</evidence>
<protein>
    <submittedName>
        <fullName evidence="2">Uncharacterized protein</fullName>
    </submittedName>
</protein>
<dbReference type="EMBL" id="FMSH01000020">
    <property type="protein sequence ID" value="SCU73498.1"/>
    <property type="molecule type" value="Genomic_DNA"/>
</dbReference>
<name>A0A1K0IL65_CUPNE</name>
<gene>
    <name evidence="2" type="ORF">CNECB9_1160012</name>
</gene>